<dbReference type="Pfam" id="PF13304">
    <property type="entry name" value="AAA_21"/>
    <property type="match status" value="1"/>
</dbReference>
<dbReference type="Gene3D" id="3.40.50.300">
    <property type="entry name" value="P-loop containing nucleotide triphosphate hydrolases"/>
    <property type="match status" value="1"/>
</dbReference>
<dbReference type="SUPFAM" id="SSF52540">
    <property type="entry name" value="P-loop containing nucleoside triphosphate hydrolases"/>
    <property type="match status" value="1"/>
</dbReference>
<dbReference type="OrthoDB" id="9809324at2"/>
<organism evidence="2 3">
    <name type="scientific">Ruminococcus flavefaciens</name>
    <dbReference type="NCBI Taxonomy" id="1265"/>
    <lineage>
        <taxon>Bacteria</taxon>
        <taxon>Bacillati</taxon>
        <taxon>Bacillota</taxon>
        <taxon>Clostridia</taxon>
        <taxon>Eubacteriales</taxon>
        <taxon>Oscillospiraceae</taxon>
        <taxon>Ruminococcus</taxon>
    </lineage>
</organism>
<dbReference type="EMBL" id="FRCT01000004">
    <property type="protein sequence ID" value="SHM38394.1"/>
    <property type="molecule type" value="Genomic_DNA"/>
</dbReference>
<feature type="domain" description="ATPase AAA-type core" evidence="1">
    <location>
        <begin position="47"/>
        <end position="360"/>
    </location>
</feature>
<dbReference type="GO" id="GO:0016887">
    <property type="term" value="F:ATP hydrolysis activity"/>
    <property type="evidence" value="ECO:0007669"/>
    <property type="project" value="InterPro"/>
</dbReference>
<dbReference type="InterPro" id="IPR027417">
    <property type="entry name" value="P-loop_NTPase"/>
</dbReference>
<protein>
    <recommendedName>
        <fullName evidence="1">ATPase AAA-type core domain-containing protein</fullName>
    </recommendedName>
</protein>
<accession>A0A1M7ICA3</accession>
<dbReference type="Proteomes" id="UP000184394">
    <property type="component" value="Unassembled WGS sequence"/>
</dbReference>
<dbReference type="PANTHER" id="PTHR40396:SF1">
    <property type="entry name" value="ATPASE AAA-TYPE CORE DOMAIN-CONTAINING PROTEIN"/>
    <property type="match status" value="1"/>
</dbReference>
<dbReference type="InterPro" id="IPR003959">
    <property type="entry name" value="ATPase_AAA_core"/>
</dbReference>
<evidence type="ECO:0000313" key="2">
    <source>
        <dbReference type="EMBL" id="SHM38394.1"/>
    </source>
</evidence>
<evidence type="ECO:0000259" key="1">
    <source>
        <dbReference type="Pfam" id="PF13304"/>
    </source>
</evidence>
<dbReference type="AlphaFoldDB" id="A0A1M7ICA3"/>
<reference evidence="2 3" key="1">
    <citation type="submission" date="2016-11" db="EMBL/GenBank/DDBJ databases">
        <authorList>
            <person name="Jaros S."/>
            <person name="Januszkiewicz K."/>
            <person name="Wedrychowicz H."/>
        </authorList>
    </citation>
    <scope>NUCLEOTIDE SEQUENCE [LARGE SCALE GENOMIC DNA]</scope>
    <source>
        <strain evidence="2 3">Y1</strain>
    </source>
</reference>
<evidence type="ECO:0000313" key="3">
    <source>
        <dbReference type="Proteomes" id="UP000184394"/>
    </source>
</evidence>
<dbReference type="RefSeq" id="WP_072949596.1">
    <property type="nucleotide sequence ID" value="NZ_FRCT01000004.1"/>
</dbReference>
<dbReference type="GO" id="GO:0005524">
    <property type="term" value="F:ATP binding"/>
    <property type="evidence" value="ECO:0007669"/>
    <property type="project" value="InterPro"/>
</dbReference>
<proteinExistence type="predicted"/>
<dbReference type="PANTHER" id="PTHR40396">
    <property type="entry name" value="ATPASE-LIKE PROTEIN"/>
    <property type="match status" value="1"/>
</dbReference>
<name>A0A1M7ICA3_RUMFL</name>
<gene>
    <name evidence="2" type="ORF">SAMN04487860_10440</name>
</gene>
<sequence>MLISLKVNNCFIYNTETEFTMRSDMRNKHFPSNVVSVNSTNVLKSAIIMGPNNVGKTNFVKCIDAVRGIMLNEGKRMVPNIFNADKNCEFAISFCDNSFEYSFELKYDFPKNDYIFEKFSKITYDVHKNKKETIILLRDTKNKEYICNTEDEEEKNAVISAMKVTAKNNLLIYLLDTSQFSVLSDIKDIITSFAKKIDIVDMNNIPMKKTIEMLKISDDKTQKIVNFIINADLYLENYQYLKAGNADNDIIKVLDPNGELNLQEKVLKCSETFMDQLHLFSTYKGLTVPSLTFDSTGTKKIACLASYVIDALENGRILVVDELDNSLHFKLVRAIIAMFNNELNTKAQLICTVHDITLLDCQKLFRKEQIWFAHKDMENAYLYSLSEFTAEKDGVRDTSDLVEKYKRGVFGALPEPDLFESLLEVQNNG</sequence>